<dbReference type="SUPFAM" id="SSF54593">
    <property type="entry name" value="Glyoxalase/Bleomycin resistance protein/Dihydroxybiphenyl dioxygenase"/>
    <property type="match status" value="2"/>
</dbReference>
<dbReference type="EMBL" id="UGRY01000002">
    <property type="protein sequence ID" value="SUA80150.1"/>
    <property type="molecule type" value="Genomic_DNA"/>
</dbReference>
<evidence type="ECO:0000313" key="2">
    <source>
        <dbReference type="EMBL" id="SUA80150.1"/>
    </source>
</evidence>
<dbReference type="PANTHER" id="PTHR35908">
    <property type="entry name" value="HYPOTHETICAL FUSION PROTEIN"/>
    <property type="match status" value="1"/>
</dbReference>
<proteinExistence type="predicted"/>
<dbReference type="AlphaFoldDB" id="A0A378YUD9"/>
<accession>A0A378YUD9</accession>
<dbReference type="Proteomes" id="UP000255467">
    <property type="component" value="Unassembled WGS sequence"/>
</dbReference>
<organism evidence="2 3">
    <name type="scientific">Nocardia otitidiscaviarum</name>
    <dbReference type="NCBI Taxonomy" id="1823"/>
    <lineage>
        <taxon>Bacteria</taxon>
        <taxon>Bacillati</taxon>
        <taxon>Actinomycetota</taxon>
        <taxon>Actinomycetes</taxon>
        <taxon>Mycobacteriales</taxon>
        <taxon>Nocardiaceae</taxon>
        <taxon>Nocardia</taxon>
    </lineage>
</organism>
<feature type="domain" description="VOC" evidence="1">
    <location>
        <begin position="4"/>
        <end position="127"/>
    </location>
</feature>
<evidence type="ECO:0000259" key="1">
    <source>
        <dbReference type="PROSITE" id="PS51819"/>
    </source>
</evidence>
<dbReference type="InterPro" id="IPR029068">
    <property type="entry name" value="Glyas_Bleomycin-R_OHBP_Dase"/>
</dbReference>
<evidence type="ECO:0000313" key="3">
    <source>
        <dbReference type="Proteomes" id="UP000255467"/>
    </source>
</evidence>
<dbReference type="PROSITE" id="PS51819">
    <property type="entry name" value="VOC"/>
    <property type="match status" value="1"/>
</dbReference>
<dbReference type="Pfam" id="PF18029">
    <property type="entry name" value="Glyoxalase_6"/>
    <property type="match status" value="2"/>
</dbReference>
<gene>
    <name evidence="2" type="ORF">NCTC1934_04134</name>
</gene>
<sequence length="244" mass="27030">MMIRWLWVFLDRPAADFDTAADFWSTVTGSRLSDTRGDNAEFVTLLPESGAPSVKMQAVESHPRVHVDLDVDDVPAAVERARELGATPVLEHPDYTVLKSPHGMTFCLTPFDRSAGTDDTPVVTAPDGSRSRLDQVCLDIGAADYEAESRFWVELTGWDRTPSARPEFERLRPPDGPLVQFLLQRLDEDRPTSAHVDLASSDTEAIATWHESLGARRLGIGKEWIVMADPSGQPYCVTGRSPRQ</sequence>
<name>A0A378YUD9_9NOCA</name>
<dbReference type="GO" id="GO:0016829">
    <property type="term" value="F:lyase activity"/>
    <property type="evidence" value="ECO:0007669"/>
    <property type="project" value="UniProtKB-KW"/>
</dbReference>
<protein>
    <submittedName>
        <fullName evidence="2">Predicted enzyme related to lactoylglutathione lyase</fullName>
    </submittedName>
</protein>
<keyword evidence="2" id="KW-0456">Lyase</keyword>
<dbReference type="Gene3D" id="3.10.180.10">
    <property type="entry name" value="2,3-Dihydroxybiphenyl 1,2-Dioxygenase, domain 1"/>
    <property type="match status" value="2"/>
</dbReference>
<dbReference type="PANTHER" id="PTHR35908:SF1">
    <property type="entry name" value="CONSERVED PROTEIN"/>
    <property type="match status" value="1"/>
</dbReference>
<keyword evidence="3" id="KW-1185">Reference proteome</keyword>
<dbReference type="InterPro" id="IPR037523">
    <property type="entry name" value="VOC_core"/>
</dbReference>
<dbReference type="RefSeq" id="WP_039815498.1">
    <property type="nucleotide sequence ID" value="NZ_UGRY01000002.1"/>
</dbReference>
<dbReference type="STRING" id="1406858.GCA_000710895_07123"/>
<dbReference type="InterPro" id="IPR041581">
    <property type="entry name" value="Glyoxalase_6"/>
</dbReference>
<reference evidence="2 3" key="1">
    <citation type="submission" date="2018-06" db="EMBL/GenBank/DDBJ databases">
        <authorList>
            <consortium name="Pathogen Informatics"/>
            <person name="Doyle S."/>
        </authorList>
    </citation>
    <scope>NUCLEOTIDE SEQUENCE [LARGE SCALE GENOMIC DNA]</scope>
    <source>
        <strain evidence="2 3">NCTC1934</strain>
    </source>
</reference>